<reference evidence="2" key="1">
    <citation type="submission" date="2023-10" db="EMBL/GenBank/DDBJ databases">
        <authorList>
            <person name="Chen Y."/>
            <person name="Shah S."/>
            <person name="Dougan E. K."/>
            <person name="Thang M."/>
            <person name="Chan C."/>
        </authorList>
    </citation>
    <scope>NUCLEOTIDE SEQUENCE [LARGE SCALE GENOMIC DNA]</scope>
</reference>
<organism evidence="2 3">
    <name type="scientific">Prorocentrum cordatum</name>
    <dbReference type="NCBI Taxonomy" id="2364126"/>
    <lineage>
        <taxon>Eukaryota</taxon>
        <taxon>Sar</taxon>
        <taxon>Alveolata</taxon>
        <taxon>Dinophyceae</taxon>
        <taxon>Prorocentrales</taxon>
        <taxon>Prorocentraceae</taxon>
        <taxon>Prorocentrum</taxon>
    </lineage>
</organism>
<sequence length="207" mass="22423">EATGDQISALAARLAEEVAPYADMAVWGPCGRRQQKVKRYTAQVFVGGELVTRQLKGPSSFEQWRACWRVFRTAMVTLKAMTRDNAKSNAGAMSGWWYDHVDKLALMAPRPGTQAASAPQQPRAETAGGAPSAPAPGAKPKAKPKKGLAALGAQRKDGRFLWKDGQELCFTWNRTPDGCVSGPCPNKRSHSGEWCVGGHRAIDNQCK</sequence>
<evidence type="ECO:0000313" key="3">
    <source>
        <dbReference type="Proteomes" id="UP001189429"/>
    </source>
</evidence>
<keyword evidence="3" id="KW-1185">Reference proteome</keyword>
<comment type="caution">
    <text evidence="2">The sequence shown here is derived from an EMBL/GenBank/DDBJ whole genome shotgun (WGS) entry which is preliminary data.</text>
</comment>
<dbReference type="Proteomes" id="UP001189429">
    <property type="component" value="Unassembled WGS sequence"/>
</dbReference>
<protein>
    <submittedName>
        <fullName evidence="2">Uncharacterized protein</fullName>
    </submittedName>
</protein>
<feature type="region of interest" description="Disordered" evidence="1">
    <location>
        <begin position="111"/>
        <end position="149"/>
    </location>
</feature>
<proteinExistence type="predicted"/>
<accession>A0ABN9XU03</accession>
<gene>
    <name evidence="2" type="ORF">PCOR1329_LOCUS79804</name>
</gene>
<feature type="non-terminal residue" evidence="2">
    <location>
        <position position="1"/>
    </location>
</feature>
<feature type="non-terminal residue" evidence="2">
    <location>
        <position position="207"/>
    </location>
</feature>
<feature type="compositionally biased region" description="Low complexity" evidence="1">
    <location>
        <begin position="127"/>
        <end position="139"/>
    </location>
</feature>
<evidence type="ECO:0000313" key="2">
    <source>
        <dbReference type="EMBL" id="CAK0903494.1"/>
    </source>
</evidence>
<dbReference type="EMBL" id="CAUYUJ010021241">
    <property type="protein sequence ID" value="CAK0903494.1"/>
    <property type="molecule type" value="Genomic_DNA"/>
</dbReference>
<name>A0ABN9XU03_9DINO</name>
<evidence type="ECO:0000256" key="1">
    <source>
        <dbReference type="SAM" id="MobiDB-lite"/>
    </source>
</evidence>